<dbReference type="GO" id="GO:0003676">
    <property type="term" value="F:nucleic acid binding"/>
    <property type="evidence" value="ECO:0007669"/>
    <property type="project" value="InterPro"/>
</dbReference>
<gene>
    <name evidence="2" type="ORF">JAAARDRAFT_209689</name>
</gene>
<evidence type="ECO:0000313" key="3">
    <source>
        <dbReference type="Proteomes" id="UP000027265"/>
    </source>
</evidence>
<dbReference type="SUPFAM" id="SSF53098">
    <property type="entry name" value="Ribonuclease H-like"/>
    <property type="match status" value="1"/>
</dbReference>
<dbReference type="Pfam" id="PF01612">
    <property type="entry name" value="DNA_pol_A_exo1"/>
    <property type="match status" value="1"/>
</dbReference>
<dbReference type="InterPro" id="IPR036397">
    <property type="entry name" value="RNaseH_sf"/>
</dbReference>
<dbReference type="Gene3D" id="3.30.420.10">
    <property type="entry name" value="Ribonuclease H-like superfamily/Ribonuclease H"/>
    <property type="match status" value="1"/>
</dbReference>
<protein>
    <recommendedName>
        <fullName evidence="1">3'-5' exonuclease domain-containing protein</fullName>
    </recommendedName>
</protein>
<dbReference type="Proteomes" id="UP000027265">
    <property type="component" value="Unassembled WGS sequence"/>
</dbReference>
<dbReference type="PANTHER" id="PTHR46628:SF1">
    <property type="entry name" value="PIRNA BIOGENESIS PROTEIN EXD1"/>
    <property type="match status" value="1"/>
</dbReference>
<accession>A0A067PGM8</accession>
<name>A0A067PGM8_9AGAM</name>
<dbReference type="InParanoid" id="A0A067PGM8"/>
<evidence type="ECO:0000259" key="1">
    <source>
        <dbReference type="Pfam" id="PF01612"/>
    </source>
</evidence>
<dbReference type="HOGENOM" id="CLU_1366424_0_0_1"/>
<keyword evidence="3" id="KW-1185">Reference proteome</keyword>
<dbReference type="OrthoDB" id="26838at2759"/>
<feature type="domain" description="3'-5' exonuclease" evidence="1">
    <location>
        <begin position="12"/>
        <end position="120"/>
    </location>
</feature>
<dbReference type="InterPro" id="IPR002562">
    <property type="entry name" value="3'-5'_exonuclease_dom"/>
</dbReference>
<proteinExistence type="predicted"/>
<dbReference type="GO" id="GO:0008408">
    <property type="term" value="F:3'-5' exonuclease activity"/>
    <property type="evidence" value="ECO:0007669"/>
    <property type="project" value="InterPro"/>
</dbReference>
<dbReference type="AlphaFoldDB" id="A0A067PGM8"/>
<dbReference type="GO" id="GO:1990923">
    <property type="term" value="C:PET complex"/>
    <property type="evidence" value="ECO:0007669"/>
    <property type="project" value="TreeGrafter"/>
</dbReference>
<dbReference type="STRING" id="933084.A0A067PGM8"/>
<organism evidence="2 3">
    <name type="scientific">Jaapia argillacea MUCL 33604</name>
    <dbReference type="NCBI Taxonomy" id="933084"/>
    <lineage>
        <taxon>Eukaryota</taxon>
        <taxon>Fungi</taxon>
        <taxon>Dikarya</taxon>
        <taxon>Basidiomycota</taxon>
        <taxon>Agaricomycotina</taxon>
        <taxon>Agaricomycetes</taxon>
        <taxon>Agaricomycetidae</taxon>
        <taxon>Jaapiales</taxon>
        <taxon>Jaapiaceae</taxon>
        <taxon>Jaapia</taxon>
    </lineage>
</organism>
<dbReference type="InterPro" id="IPR052144">
    <property type="entry name" value="piRNA_biogenesis_EXD1"/>
</dbReference>
<dbReference type="EMBL" id="KL197731">
    <property type="protein sequence ID" value="KDQ53924.1"/>
    <property type="molecule type" value="Genomic_DNA"/>
</dbReference>
<evidence type="ECO:0000313" key="2">
    <source>
        <dbReference type="EMBL" id="KDQ53924.1"/>
    </source>
</evidence>
<sequence>MNPTSVSYTLCDTGVAVEQAVSHLMASPFVLLDCEGRDLGKRGGALSLICIGTSKAETIYVFDVPTLSQSGSSIATLFELLRSKEVKKVMWDGRMDFVSILDTFGVGIENVVDLQVAEVVSRGVIRGEGEKQRLRHLHTKPEDLVHVCAGCRCRLAVDVFVNRTRRFGESRRVQRLSRCRVCNLMAGKKGLKPDVDWVDV</sequence>
<dbReference type="GO" id="GO:0006139">
    <property type="term" value="P:nucleobase-containing compound metabolic process"/>
    <property type="evidence" value="ECO:0007669"/>
    <property type="project" value="InterPro"/>
</dbReference>
<reference evidence="3" key="1">
    <citation type="journal article" date="2014" name="Proc. Natl. Acad. Sci. U.S.A.">
        <title>Extensive sampling of basidiomycete genomes demonstrates inadequacy of the white-rot/brown-rot paradigm for wood decay fungi.</title>
        <authorList>
            <person name="Riley R."/>
            <person name="Salamov A.A."/>
            <person name="Brown D.W."/>
            <person name="Nagy L.G."/>
            <person name="Floudas D."/>
            <person name="Held B.W."/>
            <person name="Levasseur A."/>
            <person name="Lombard V."/>
            <person name="Morin E."/>
            <person name="Otillar R."/>
            <person name="Lindquist E.A."/>
            <person name="Sun H."/>
            <person name="LaButti K.M."/>
            <person name="Schmutz J."/>
            <person name="Jabbour D."/>
            <person name="Luo H."/>
            <person name="Baker S.E."/>
            <person name="Pisabarro A.G."/>
            <person name="Walton J.D."/>
            <person name="Blanchette R.A."/>
            <person name="Henrissat B."/>
            <person name="Martin F."/>
            <person name="Cullen D."/>
            <person name="Hibbett D.S."/>
            <person name="Grigoriev I.V."/>
        </authorList>
    </citation>
    <scope>NUCLEOTIDE SEQUENCE [LARGE SCALE GENOMIC DNA]</scope>
    <source>
        <strain evidence="3">MUCL 33604</strain>
    </source>
</reference>
<dbReference type="InterPro" id="IPR012337">
    <property type="entry name" value="RNaseH-like_sf"/>
</dbReference>
<dbReference type="PANTHER" id="PTHR46628">
    <property type="entry name" value="PIRNA BIOGENESIS PROTEIN EXD1"/>
    <property type="match status" value="1"/>
</dbReference>